<dbReference type="GO" id="GO:0045324">
    <property type="term" value="P:late endosome to vacuole transport"/>
    <property type="evidence" value="ECO:0007669"/>
    <property type="project" value="TreeGrafter"/>
</dbReference>
<feature type="domain" description="Intermembrane lipid transfer protein VPS13-like C-terminal" evidence="2">
    <location>
        <begin position="40"/>
        <end position="138"/>
    </location>
</feature>
<dbReference type="PANTHER" id="PTHR16166">
    <property type="entry name" value="VACUOLAR PROTEIN SORTING-ASSOCIATED PROTEIN VPS13"/>
    <property type="match status" value="1"/>
</dbReference>
<protein>
    <recommendedName>
        <fullName evidence="2">Intermembrane lipid transfer protein VPS13-like C-terminal domain-containing protein</fullName>
    </recommendedName>
</protein>
<dbReference type="InterPro" id="IPR056748">
    <property type="entry name" value="VPS13-like_C"/>
</dbReference>
<evidence type="ECO:0000256" key="1">
    <source>
        <dbReference type="ARBA" id="ARBA00006545"/>
    </source>
</evidence>
<proteinExistence type="inferred from homology"/>
<accession>A0A5B0PHB9</accession>
<dbReference type="EMBL" id="VDEP01000340">
    <property type="protein sequence ID" value="KAA1100601.1"/>
    <property type="molecule type" value="Genomic_DNA"/>
</dbReference>
<dbReference type="InterPro" id="IPR026847">
    <property type="entry name" value="VPS13"/>
</dbReference>
<evidence type="ECO:0000313" key="4">
    <source>
        <dbReference type="Proteomes" id="UP000325313"/>
    </source>
</evidence>
<dbReference type="PANTHER" id="PTHR16166:SF93">
    <property type="entry name" value="INTERMEMBRANE LIPID TRANSFER PROTEIN VPS13"/>
    <property type="match status" value="1"/>
</dbReference>
<evidence type="ECO:0000259" key="2">
    <source>
        <dbReference type="Pfam" id="PF25037"/>
    </source>
</evidence>
<comment type="caution">
    <text evidence="3">The sequence shown here is derived from an EMBL/GenBank/DDBJ whole genome shotgun (WGS) entry which is preliminary data.</text>
</comment>
<organism evidence="3 4">
    <name type="scientific">Puccinia graminis f. sp. tritici</name>
    <dbReference type="NCBI Taxonomy" id="56615"/>
    <lineage>
        <taxon>Eukaryota</taxon>
        <taxon>Fungi</taxon>
        <taxon>Dikarya</taxon>
        <taxon>Basidiomycota</taxon>
        <taxon>Pucciniomycotina</taxon>
        <taxon>Pucciniomycetes</taxon>
        <taxon>Pucciniales</taxon>
        <taxon>Pucciniaceae</taxon>
        <taxon>Puccinia</taxon>
    </lineage>
</organism>
<dbReference type="Proteomes" id="UP000325313">
    <property type="component" value="Unassembled WGS sequence"/>
</dbReference>
<dbReference type="GO" id="GO:0006623">
    <property type="term" value="P:protein targeting to vacuole"/>
    <property type="evidence" value="ECO:0007669"/>
    <property type="project" value="TreeGrafter"/>
</dbReference>
<dbReference type="Pfam" id="PF25037">
    <property type="entry name" value="VPS13_C"/>
    <property type="match status" value="1"/>
</dbReference>
<comment type="similarity">
    <text evidence="1">Belongs to the VPS13 family.</text>
</comment>
<dbReference type="GO" id="GO:0045053">
    <property type="term" value="P:protein retention in Golgi apparatus"/>
    <property type="evidence" value="ECO:0007669"/>
    <property type="project" value="TreeGrafter"/>
</dbReference>
<name>A0A5B0PHB9_PUCGR</name>
<gene>
    <name evidence="3" type="ORF">PGTUg99_027277</name>
</gene>
<reference evidence="3 4" key="1">
    <citation type="submission" date="2019-05" db="EMBL/GenBank/DDBJ databases">
        <title>Emergence of the Ug99 lineage of the wheat stem rust pathogen through somatic hybridization.</title>
        <authorList>
            <person name="Li F."/>
            <person name="Upadhyaya N.M."/>
            <person name="Sperschneider J."/>
            <person name="Matny O."/>
            <person name="Nguyen-Phuc H."/>
            <person name="Mago R."/>
            <person name="Raley C."/>
            <person name="Miller M.E."/>
            <person name="Silverstein K.A.T."/>
            <person name="Henningsen E."/>
            <person name="Hirsch C.D."/>
            <person name="Visser B."/>
            <person name="Pretorius Z.A."/>
            <person name="Steffenson B.J."/>
            <person name="Schwessinger B."/>
            <person name="Dodds P.N."/>
            <person name="Figueroa M."/>
        </authorList>
    </citation>
    <scope>NUCLEOTIDE SEQUENCE [LARGE SCALE GENOMIC DNA]</scope>
    <source>
        <strain evidence="3 4">Ug99</strain>
    </source>
</reference>
<sequence>MLCRVVAKPAVGTFDFLSNVSGGLRNATTVFDPSRGGRCRLPRHISHDGILRPYSLREAQGQDWLRSADNGKLYSCKYVAHVELPNDQDSVCILTTDRIVMLQINKLVIIWQVLLSELKEVVSEPSGVRLILKDDYTKPLIALIDSSTRSWFGQHIFKLLKDYNDKKKRAAGGSRHGS</sequence>
<evidence type="ECO:0000313" key="3">
    <source>
        <dbReference type="EMBL" id="KAA1100601.1"/>
    </source>
</evidence>
<dbReference type="AlphaFoldDB" id="A0A5B0PHB9"/>
<dbReference type="GO" id="GO:0007005">
    <property type="term" value="P:mitochondrion organization"/>
    <property type="evidence" value="ECO:0007669"/>
    <property type="project" value="TreeGrafter"/>
</dbReference>